<comment type="caution">
    <text evidence="2">The sequence shown here is derived from an EMBL/GenBank/DDBJ whole genome shotgun (WGS) entry which is preliminary data.</text>
</comment>
<name>A0AAP0AZJ2_9ASPA</name>
<keyword evidence="3" id="KW-1185">Reference proteome</keyword>
<dbReference type="AlphaFoldDB" id="A0AAP0AZJ2"/>
<dbReference type="Proteomes" id="UP001418222">
    <property type="component" value="Unassembled WGS sequence"/>
</dbReference>
<reference evidence="2 3" key="1">
    <citation type="journal article" date="2022" name="Nat. Plants">
        <title>Genomes of leafy and leafless Platanthera orchids illuminate the evolution of mycoheterotrophy.</title>
        <authorList>
            <person name="Li M.H."/>
            <person name="Liu K.W."/>
            <person name="Li Z."/>
            <person name="Lu H.C."/>
            <person name="Ye Q.L."/>
            <person name="Zhang D."/>
            <person name="Wang J.Y."/>
            <person name="Li Y.F."/>
            <person name="Zhong Z.M."/>
            <person name="Liu X."/>
            <person name="Yu X."/>
            <person name="Liu D.K."/>
            <person name="Tu X.D."/>
            <person name="Liu B."/>
            <person name="Hao Y."/>
            <person name="Liao X.Y."/>
            <person name="Jiang Y.T."/>
            <person name="Sun W.H."/>
            <person name="Chen J."/>
            <person name="Chen Y.Q."/>
            <person name="Ai Y."/>
            <person name="Zhai J.W."/>
            <person name="Wu S.S."/>
            <person name="Zhou Z."/>
            <person name="Hsiao Y.Y."/>
            <person name="Wu W.L."/>
            <person name="Chen Y.Y."/>
            <person name="Lin Y.F."/>
            <person name="Hsu J.L."/>
            <person name="Li C.Y."/>
            <person name="Wang Z.W."/>
            <person name="Zhao X."/>
            <person name="Zhong W.Y."/>
            <person name="Ma X.K."/>
            <person name="Ma L."/>
            <person name="Huang J."/>
            <person name="Chen G.Z."/>
            <person name="Huang M.Z."/>
            <person name="Huang L."/>
            <person name="Peng D.H."/>
            <person name="Luo Y.B."/>
            <person name="Zou S.Q."/>
            <person name="Chen S.P."/>
            <person name="Lan S."/>
            <person name="Tsai W.C."/>
            <person name="Van de Peer Y."/>
            <person name="Liu Z.J."/>
        </authorList>
    </citation>
    <scope>NUCLEOTIDE SEQUENCE [LARGE SCALE GENOMIC DNA]</scope>
    <source>
        <strain evidence="2">Lor287</strain>
    </source>
</reference>
<protein>
    <submittedName>
        <fullName evidence="2">Uncharacterized protein</fullName>
    </submittedName>
</protein>
<organism evidence="2 3">
    <name type="scientific">Platanthera zijinensis</name>
    <dbReference type="NCBI Taxonomy" id="2320716"/>
    <lineage>
        <taxon>Eukaryota</taxon>
        <taxon>Viridiplantae</taxon>
        <taxon>Streptophyta</taxon>
        <taxon>Embryophyta</taxon>
        <taxon>Tracheophyta</taxon>
        <taxon>Spermatophyta</taxon>
        <taxon>Magnoliopsida</taxon>
        <taxon>Liliopsida</taxon>
        <taxon>Asparagales</taxon>
        <taxon>Orchidaceae</taxon>
        <taxon>Orchidoideae</taxon>
        <taxon>Orchideae</taxon>
        <taxon>Orchidinae</taxon>
        <taxon>Platanthera</taxon>
    </lineage>
</organism>
<dbReference type="EMBL" id="JBBWWQ010000018">
    <property type="protein sequence ID" value="KAK8921343.1"/>
    <property type="molecule type" value="Genomic_DNA"/>
</dbReference>
<evidence type="ECO:0000313" key="2">
    <source>
        <dbReference type="EMBL" id="KAK8921343.1"/>
    </source>
</evidence>
<evidence type="ECO:0000256" key="1">
    <source>
        <dbReference type="SAM" id="MobiDB-lite"/>
    </source>
</evidence>
<accession>A0AAP0AZJ2</accession>
<gene>
    <name evidence="2" type="ORF">KSP39_PZI019898</name>
</gene>
<evidence type="ECO:0000313" key="3">
    <source>
        <dbReference type="Proteomes" id="UP001418222"/>
    </source>
</evidence>
<feature type="region of interest" description="Disordered" evidence="1">
    <location>
        <begin position="35"/>
        <end position="54"/>
    </location>
</feature>
<proteinExistence type="predicted"/>
<sequence>METILIPSELAEHCCVHNPGEVEQGPDKASGKHLEVRSAHFNAGKPTKKRRRKECTQKRMNYANFDDHAVYFLYNMGCKGTDIIGEPLIFWEGIRQSIASDIYLIHRMLYICARPYNNLYNKKTFQNT</sequence>